<comment type="catalytic activity">
    <reaction evidence="3 4">
        <text>L-methionyl-[protein] + [thioredoxin]-disulfide + H2O = L-methionyl-(R)-S-oxide-[protein] + [thioredoxin]-dithiol</text>
        <dbReference type="Rhea" id="RHEA:24164"/>
        <dbReference type="Rhea" id="RHEA-COMP:10698"/>
        <dbReference type="Rhea" id="RHEA-COMP:10700"/>
        <dbReference type="Rhea" id="RHEA-COMP:12313"/>
        <dbReference type="Rhea" id="RHEA-COMP:12314"/>
        <dbReference type="ChEBI" id="CHEBI:15377"/>
        <dbReference type="ChEBI" id="CHEBI:16044"/>
        <dbReference type="ChEBI" id="CHEBI:29950"/>
        <dbReference type="ChEBI" id="CHEBI:45764"/>
        <dbReference type="ChEBI" id="CHEBI:50058"/>
        <dbReference type="EC" id="1.8.4.12"/>
    </reaction>
</comment>
<dbReference type="EMBL" id="JBHLZN010000003">
    <property type="protein sequence ID" value="MFB9886844.1"/>
    <property type="molecule type" value="Genomic_DNA"/>
</dbReference>
<feature type="active site" description="Nucleophile" evidence="4">
    <location>
        <position position="129"/>
    </location>
</feature>
<comment type="cofactor">
    <cofactor evidence="4">
        <name>Zn(2+)</name>
        <dbReference type="ChEBI" id="CHEBI:29105"/>
    </cofactor>
    <text evidence="4">Binds 1 zinc ion per subunit. The zinc ion is important for the structural integrity of the protein.</text>
</comment>
<sequence length="144" mass="16251">MTTSASGFDLTPLSDEERQARAASLSAEERHVILNQGTERPFCGQFYDHQQSGTYHCRLCTLPLFQAAAKFDSGSGWPSFFQPIDPDHIRYLEDRSHGMLRTEIRCRRCDGHLGHVFADGPPPSGQRYCLNSLSLSFIPDETTW</sequence>
<keyword evidence="4" id="KW-0862">Zinc</keyword>
<evidence type="ECO:0000256" key="1">
    <source>
        <dbReference type="ARBA" id="ARBA00007174"/>
    </source>
</evidence>
<keyword evidence="2 4" id="KW-0560">Oxidoreductase</keyword>
<feature type="binding site" evidence="4">
    <location>
        <position position="60"/>
    </location>
    <ligand>
        <name>Zn(2+)</name>
        <dbReference type="ChEBI" id="CHEBI:29105"/>
    </ligand>
</feature>
<evidence type="ECO:0000256" key="3">
    <source>
        <dbReference type="ARBA" id="ARBA00048488"/>
    </source>
</evidence>
<gene>
    <name evidence="4 6" type="primary">msrB</name>
    <name evidence="6" type="ORF">ACFFLH_10500</name>
</gene>
<keyword evidence="7" id="KW-1185">Reference proteome</keyword>
<dbReference type="EC" id="1.8.4.12" evidence="4"/>
<dbReference type="HAMAP" id="MF_01400">
    <property type="entry name" value="MsrB"/>
    <property type="match status" value="1"/>
</dbReference>
<name>A0ABV5ZFF3_9GAMM</name>
<feature type="binding site" evidence="4">
    <location>
        <position position="106"/>
    </location>
    <ligand>
        <name>Zn(2+)</name>
        <dbReference type="ChEBI" id="CHEBI:29105"/>
    </ligand>
</feature>
<dbReference type="Proteomes" id="UP001589628">
    <property type="component" value="Unassembled WGS sequence"/>
</dbReference>
<reference evidence="6 7" key="1">
    <citation type="submission" date="2024-09" db="EMBL/GenBank/DDBJ databases">
        <authorList>
            <person name="Sun Q."/>
            <person name="Mori K."/>
        </authorList>
    </citation>
    <scope>NUCLEOTIDE SEQUENCE [LARGE SCALE GENOMIC DNA]</scope>
    <source>
        <strain evidence="6 7">ATCC 51285</strain>
    </source>
</reference>
<evidence type="ECO:0000256" key="2">
    <source>
        <dbReference type="ARBA" id="ARBA00023002"/>
    </source>
</evidence>
<evidence type="ECO:0000256" key="4">
    <source>
        <dbReference type="HAMAP-Rule" id="MF_01400"/>
    </source>
</evidence>
<proteinExistence type="inferred from homology"/>
<protein>
    <recommendedName>
        <fullName evidence="4">Peptide methionine sulfoxide reductase MsrB</fullName>
        <ecNumber evidence="4">1.8.4.12</ecNumber>
    </recommendedName>
    <alternativeName>
        <fullName evidence="4">Peptide-methionine (R)-S-oxide reductase</fullName>
    </alternativeName>
</protein>
<organism evidence="6 7">
    <name type="scientific">Balneatrix alpica</name>
    <dbReference type="NCBI Taxonomy" id="75684"/>
    <lineage>
        <taxon>Bacteria</taxon>
        <taxon>Pseudomonadati</taxon>
        <taxon>Pseudomonadota</taxon>
        <taxon>Gammaproteobacteria</taxon>
        <taxon>Oceanospirillales</taxon>
        <taxon>Balneatrichaceae</taxon>
        <taxon>Balneatrix</taxon>
    </lineage>
</organism>
<comment type="similarity">
    <text evidence="1 4">Belongs to the MsrB Met sulfoxide reductase family.</text>
</comment>
<dbReference type="RefSeq" id="WP_027312322.1">
    <property type="nucleotide sequence ID" value="NZ_JBHLZN010000003.1"/>
</dbReference>
<evidence type="ECO:0000313" key="6">
    <source>
        <dbReference type="EMBL" id="MFB9886844.1"/>
    </source>
</evidence>
<feature type="binding site" evidence="4">
    <location>
        <position position="109"/>
    </location>
    <ligand>
        <name>Zn(2+)</name>
        <dbReference type="ChEBI" id="CHEBI:29105"/>
    </ligand>
</feature>
<dbReference type="InterPro" id="IPR028427">
    <property type="entry name" value="Met_Sox_Rdtase_MsrB"/>
</dbReference>
<keyword evidence="4" id="KW-0479">Metal-binding</keyword>
<dbReference type="Gene3D" id="2.170.150.20">
    <property type="entry name" value="Peptide methionine sulfoxide reductase"/>
    <property type="match status" value="1"/>
</dbReference>
<feature type="binding site" evidence="4">
    <location>
        <position position="57"/>
    </location>
    <ligand>
        <name>Zn(2+)</name>
        <dbReference type="ChEBI" id="CHEBI:29105"/>
    </ligand>
</feature>
<evidence type="ECO:0000313" key="7">
    <source>
        <dbReference type="Proteomes" id="UP001589628"/>
    </source>
</evidence>
<comment type="caution">
    <text evidence="6">The sequence shown here is derived from an EMBL/GenBank/DDBJ whole genome shotgun (WGS) entry which is preliminary data.</text>
</comment>
<dbReference type="PANTHER" id="PTHR10173">
    <property type="entry name" value="METHIONINE SULFOXIDE REDUCTASE"/>
    <property type="match status" value="1"/>
</dbReference>
<accession>A0ABV5ZFF3</accession>
<dbReference type="PANTHER" id="PTHR10173:SF52">
    <property type="entry name" value="METHIONINE-R-SULFOXIDE REDUCTASE B1"/>
    <property type="match status" value="1"/>
</dbReference>
<dbReference type="Pfam" id="PF01641">
    <property type="entry name" value="SelR"/>
    <property type="match status" value="1"/>
</dbReference>
<dbReference type="GO" id="GO:0033743">
    <property type="term" value="F:peptide-methionine (R)-S-oxide reductase activity"/>
    <property type="evidence" value="ECO:0007669"/>
    <property type="project" value="UniProtKB-EC"/>
</dbReference>
<dbReference type="InterPro" id="IPR002579">
    <property type="entry name" value="Met_Sox_Rdtase_MsrB_dom"/>
</dbReference>
<dbReference type="PROSITE" id="PS51790">
    <property type="entry name" value="MSRB"/>
    <property type="match status" value="1"/>
</dbReference>
<dbReference type="NCBIfam" id="TIGR00357">
    <property type="entry name" value="peptide-methionine (R)-S-oxide reductase MsrB"/>
    <property type="match status" value="1"/>
</dbReference>
<dbReference type="InterPro" id="IPR011057">
    <property type="entry name" value="Mss4-like_sf"/>
</dbReference>
<dbReference type="SUPFAM" id="SSF51316">
    <property type="entry name" value="Mss4-like"/>
    <property type="match status" value="1"/>
</dbReference>
<evidence type="ECO:0000259" key="5">
    <source>
        <dbReference type="PROSITE" id="PS51790"/>
    </source>
</evidence>
<feature type="domain" description="MsrB" evidence="5">
    <location>
        <begin position="18"/>
        <end position="140"/>
    </location>
</feature>